<feature type="domain" description="Histidine kinase" evidence="9">
    <location>
        <begin position="363"/>
        <end position="473"/>
    </location>
</feature>
<dbReference type="GO" id="GO:0000155">
    <property type="term" value="F:phosphorelay sensor kinase activity"/>
    <property type="evidence" value="ECO:0007669"/>
    <property type="project" value="InterPro"/>
</dbReference>
<dbReference type="OrthoDB" id="9776552at2"/>
<comment type="catalytic activity">
    <reaction evidence="1">
        <text>ATP + protein L-histidine = ADP + protein N-phospho-L-histidine.</text>
        <dbReference type="EC" id="2.7.13.3"/>
    </reaction>
</comment>
<dbReference type="InterPro" id="IPR003594">
    <property type="entry name" value="HATPase_dom"/>
</dbReference>
<keyword evidence="12" id="KW-1185">Reference proteome</keyword>
<keyword evidence="7" id="KW-0902">Two-component regulatory system</keyword>
<evidence type="ECO:0000256" key="2">
    <source>
        <dbReference type="ARBA" id="ARBA00004370"/>
    </source>
</evidence>
<dbReference type="SMART" id="SM00387">
    <property type="entry name" value="HATPase_c"/>
    <property type="match status" value="1"/>
</dbReference>
<keyword evidence="8" id="KW-1133">Transmembrane helix</keyword>
<organism evidence="11 12">
    <name type="scientific">Enterococcus phoeniculicola ATCC BAA-412</name>
    <dbReference type="NCBI Taxonomy" id="1158610"/>
    <lineage>
        <taxon>Bacteria</taxon>
        <taxon>Bacillati</taxon>
        <taxon>Bacillota</taxon>
        <taxon>Bacilli</taxon>
        <taxon>Lactobacillales</taxon>
        <taxon>Enterococcaceae</taxon>
        <taxon>Enterococcus</taxon>
    </lineage>
</organism>
<reference evidence="11 12" key="1">
    <citation type="submission" date="2013-02" db="EMBL/GenBank/DDBJ databases">
        <title>The Genome Sequence of Enterococcus phoeniculicola BAA-412.</title>
        <authorList>
            <consortium name="The Broad Institute Genome Sequencing Platform"/>
            <consortium name="The Broad Institute Genome Sequencing Center for Infectious Disease"/>
            <person name="Earl A.M."/>
            <person name="Gilmore M.S."/>
            <person name="Lebreton F."/>
            <person name="Walker B."/>
            <person name="Young S.K."/>
            <person name="Zeng Q."/>
            <person name="Gargeya S."/>
            <person name="Fitzgerald M."/>
            <person name="Haas B."/>
            <person name="Abouelleil A."/>
            <person name="Alvarado L."/>
            <person name="Arachchi H.M."/>
            <person name="Berlin A.M."/>
            <person name="Chapman S.B."/>
            <person name="Dewar J."/>
            <person name="Goldberg J."/>
            <person name="Griggs A."/>
            <person name="Gujja S."/>
            <person name="Hansen M."/>
            <person name="Howarth C."/>
            <person name="Imamovic A."/>
            <person name="Larimer J."/>
            <person name="McCowan C."/>
            <person name="Murphy C."/>
            <person name="Neiman D."/>
            <person name="Pearson M."/>
            <person name="Priest M."/>
            <person name="Roberts A."/>
            <person name="Saif S."/>
            <person name="Shea T."/>
            <person name="Sisk P."/>
            <person name="Sykes S."/>
            <person name="Wortman J."/>
            <person name="Nusbaum C."/>
            <person name="Birren B."/>
        </authorList>
    </citation>
    <scope>NUCLEOTIDE SEQUENCE [LARGE SCALE GENOMIC DNA]</scope>
    <source>
        <strain evidence="11 12">ATCC BAA-412</strain>
    </source>
</reference>
<evidence type="ECO:0000256" key="4">
    <source>
        <dbReference type="ARBA" id="ARBA00022553"/>
    </source>
</evidence>
<dbReference type="AlphaFoldDB" id="R3U4C2"/>
<dbReference type="Proteomes" id="UP000013785">
    <property type="component" value="Unassembled WGS sequence"/>
</dbReference>
<dbReference type="CDD" id="cd06225">
    <property type="entry name" value="HAMP"/>
    <property type="match status" value="1"/>
</dbReference>
<dbReference type="eggNOG" id="COG2972">
    <property type="taxonomic scope" value="Bacteria"/>
</dbReference>
<evidence type="ECO:0000259" key="10">
    <source>
        <dbReference type="PROSITE" id="PS50885"/>
    </source>
</evidence>
<dbReference type="PROSITE" id="PS50885">
    <property type="entry name" value="HAMP"/>
    <property type="match status" value="1"/>
</dbReference>
<evidence type="ECO:0000256" key="5">
    <source>
        <dbReference type="ARBA" id="ARBA00022679"/>
    </source>
</evidence>
<evidence type="ECO:0000256" key="1">
    <source>
        <dbReference type="ARBA" id="ARBA00000085"/>
    </source>
</evidence>
<evidence type="ECO:0000259" key="9">
    <source>
        <dbReference type="PROSITE" id="PS50109"/>
    </source>
</evidence>
<protein>
    <recommendedName>
        <fullName evidence="3">histidine kinase</fullName>
        <ecNumber evidence="3">2.7.13.3</ecNumber>
    </recommendedName>
</protein>
<dbReference type="GO" id="GO:0016020">
    <property type="term" value="C:membrane"/>
    <property type="evidence" value="ECO:0007669"/>
    <property type="project" value="UniProtKB-SubCell"/>
</dbReference>
<dbReference type="InterPro" id="IPR050640">
    <property type="entry name" value="Bact_2-comp_sensor_kinase"/>
</dbReference>
<dbReference type="EMBL" id="AJAT01000007">
    <property type="protein sequence ID" value="EOL48789.1"/>
    <property type="molecule type" value="Genomic_DNA"/>
</dbReference>
<keyword evidence="8" id="KW-0812">Transmembrane</keyword>
<comment type="caution">
    <text evidence="11">The sequence shown here is derived from an EMBL/GenBank/DDBJ whole genome shotgun (WGS) entry which is preliminary data.</text>
</comment>
<dbReference type="InterPro" id="IPR010559">
    <property type="entry name" value="Sig_transdc_His_kin_internal"/>
</dbReference>
<feature type="domain" description="HAMP" evidence="10">
    <location>
        <begin position="204"/>
        <end position="256"/>
    </location>
</feature>
<dbReference type="InterPro" id="IPR003660">
    <property type="entry name" value="HAMP_dom"/>
</dbReference>
<evidence type="ECO:0000313" key="12">
    <source>
        <dbReference type="Proteomes" id="UP000013785"/>
    </source>
</evidence>
<accession>R3U4C2</accession>
<dbReference type="HOGENOM" id="CLU_020473_5_0_9"/>
<evidence type="ECO:0000256" key="6">
    <source>
        <dbReference type="ARBA" id="ARBA00022777"/>
    </source>
</evidence>
<keyword evidence="6" id="KW-0418">Kinase</keyword>
<dbReference type="SUPFAM" id="SSF158472">
    <property type="entry name" value="HAMP domain-like"/>
    <property type="match status" value="1"/>
</dbReference>
<dbReference type="Gene3D" id="3.30.565.10">
    <property type="entry name" value="Histidine kinase-like ATPase, C-terminal domain"/>
    <property type="match status" value="1"/>
</dbReference>
<dbReference type="RefSeq" id="WP_010767015.1">
    <property type="nucleotide sequence ID" value="NZ_ASWE01000004.1"/>
</dbReference>
<feature type="transmembrane region" description="Helical" evidence="8">
    <location>
        <begin position="177"/>
        <end position="195"/>
    </location>
</feature>
<dbReference type="SUPFAM" id="SSF55874">
    <property type="entry name" value="ATPase domain of HSP90 chaperone/DNA topoisomerase II/histidine kinase"/>
    <property type="match status" value="1"/>
</dbReference>
<dbReference type="PANTHER" id="PTHR34220:SF7">
    <property type="entry name" value="SENSOR HISTIDINE KINASE YPDA"/>
    <property type="match status" value="1"/>
</dbReference>
<dbReference type="PATRIC" id="fig|1158610.3.peg.314"/>
<keyword evidence="4" id="KW-0597">Phosphoprotein</keyword>
<gene>
    <name evidence="11" type="ORF">UC3_00340</name>
</gene>
<dbReference type="EC" id="2.7.13.3" evidence="3"/>
<dbReference type="PANTHER" id="PTHR34220">
    <property type="entry name" value="SENSOR HISTIDINE KINASE YPDA"/>
    <property type="match status" value="1"/>
</dbReference>
<dbReference type="Pfam" id="PF02518">
    <property type="entry name" value="HATPase_c"/>
    <property type="match status" value="1"/>
</dbReference>
<dbReference type="STRING" id="154621.RV11_GL003284"/>
<evidence type="ECO:0000313" key="11">
    <source>
        <dbReference type="EMBL" id="EOL48789.1"/>
    </source>
</evidence>
<evidence type="ECO:0000256" key="8">
    <source>
        <dbReference type="SAM" id="Phobius"/>
    </source>
</evidence>
<proteinExistence type="predicted"/>
<evidence type="ECO:0000256" key="7">
    <source>
        <dbReference type="ARBA" id="ARBA00023012"/>
    </source>
</evidence>
<comment type="subcellular location">
    <subcellularLocation>
        <location evidence="2">Membrane</location>
    </subcellularLocation>
</comment>
<dbReference type="Gene3D" id="6.10.340.10">
    <property type="match status" value="1"/>
</dbReference>
<sequence>MYNTDSIKKIFKQSNKIMLAIAILPILFSIFFYTRYILIYQNSVDNIQAANQISTKVKNNVLEEMWDIVFGQIEPTNYDKKSIIYELRSELTVISENANTTTERSTLEVAQRTLDTMEKYLDKILDNVKLEQPVEENELIMLQIDSVNQLLYDILQDFVRVEINLASKRSEEVTNSLLLLSMAQLLIIACIFFFSRRTQKFLEKKIQQPINDLVKLANEFSNGHFSYRSTASQLFELSKLSESMNMMAENLTTLIEENAKKQQHLAQSEVRTLQAQITPHFVYNSLDAILALADQEDLPAVKEMTFALSDFFRISLSKGKDWIPLSKEIRHVEDYLKILKIRYAEMLTYDIQVPDELQEQMVLKMILQPIIENAVYHGTKLVRRAGKVHVGLVEEKEALVFFVNDNGIGMSPEVLNNVRFHLSEVSLSSTESGYGLYNVNRRLNLYYGEDAYLKIESTYNQGTCVTIRVPKKQPTL</sequence>
<dbReference type="InterPro" id="IPR005467">
    <property type="entry name" value="His_kinase_dom"/>
</dbReference>
<dbReference type="SMART" id="SM00304">
    <property type="entry name" value="HAMP"/>
    <property type="match status" value="1"/>
</dbReference>
<name>R3U4C2_9ENTE</name>
<dbReference type="Pfam" id="PF00672">
    <property type="entry name" value="HAMP"/>
    <property type="match status" value="1"/>
</dbReference>
<dbReference type="PROSITE" id="PS50109">
    <property type="entry name" value="HIS_KIN"/>
    <property type="match status" value="1"/>
</dbReference>
<feature type="transmembrane region" description="Helical" evidence="8">
    <location>
        <begin position="17"/>
        <end position="38"/>
    </location>
</feature>
<keyword evidence="8" id="KW-0472">Membrane</keyword>
<evidence type="ECO:0000256" key="3">
    <source>
        <dbReference type="ARBA" id="ARBA00012438"/>
    </source>
</evidence>
<dbReference type="Pfam" id="PF06580">
    <property type="entry name" value="His_kinase"/>
    <property type="match status" value="1"/>
</dbReference>
<dbReference type="InterPro" id="IPR036890">
    <property type="entry name" value="HATPase_C_sf"/>
</dbReference>
<keyword evidence="5" id="KW-0808">Transferase</keyword>